<feature type="compositionally biased region" description="Basic and acidic residues" evidence="1">
    <location>
        <begin position="1"/>
        <end position="18"/>
    </location>
</feature>
<evidence type="ECO:0000313" key="3">
    <source>
        <dbReference type="Proteomes" id="UP000053825"/>
    </source>
</evidence>
<evidence type="ECO:0000313" key="2">
    <source>
        <dbReference type="EMBL" id="KOC68405.1"/>
    </source>
</evidence>
<dbReference type="AlphaFoldDB" id="A0A0L7RC83"/>
<evidence type="ECO:0000256" key="1">
    <source>
        <dbReference type="SAM" id="MobiDB-lite"/>
    </source>
</evidence>
<feature type="region of interest" description="Disordered" evidence="1">
    <location>
        <begin position="1"/>
        <end position="27"/>
    </location>
</feature>
<name>A0A0L7RC83_9HYME</name>
<dbReference type="Proteomes" id="UP000053825">
    <property type="component" value="Unassembled WGS sequence"/>
</dbReference>
<organism evidence="2 3">
    <name type="scientific">Habropoda laboriosa</name>
    <dbReference type="NCBI Taxonomy" id="597456"/>
    <lineage>
        <taxon>Eukaryota</taxon>
        <taxon>Metazoa</taxon>
        <taxon>Ecdysozoa</taxon>
        <taxon>Arthropoda</taxon>
        <taxon>Hexapoda</taxon>
        <taxon>Insecta</taxon>
        <taxon>Pterygota</taxon>
        <taxon>Neoptera</taxon>
        <taxon>Endopterygota</taxon>
        <taxon>Hymenoptera</taxon>
        <taxon>Apocrita</taxon>
        <taxon>Aculeata</taxon>
        <taxon>Apoidea</taxon>
        <taxon>Anthophila</taxon>
        <taxon>Apidae</taxon>
        <taxon>Habropoda</taxon>
    </lineage>
</organism>
<accession>A0A0L7RC83</accession>
<dbReference type="EMBL" id="KQ414617">
    <property type="protein sequence ID" value="KOC68405.1"/>
    <property type="molecule type" value="Genomic_DNA"/>
</dbReference>
<dbReference type="OrthoDB" id="7372677at2759"/>
<keyword evidence="3" id="KW-1185">Reference proteome</keyword>
<protein>
    <submittedName>
        <fullName evidence="2">Uncharacterized protein</fullName>
    </submittedName>
</protein>
<feature type="compositionally biased region" description="Basic and acidic residues" evidence="1">
    <location>
        <begin position="55"/>
        <end position="64"/>
    </location>
</feature>
<proteinExistence type="predicted"/>
<gene>
    <name evidence="2" type="ORF">WH47_03563</name>
</gene>
<reference evidence="2 3" key="1">
    <citation type="submission" date="2015-07" db="EMBL/GenBank/DDBJ databases">
        <title>The genome of Habropoda laboriosa.</title>
        <authorList>
            <person name="Pan H."/>
            <person name="Kapheim K."/>
        </authorList>
    </citation>
    <scope>NUCLEOTIDE SEQUENCE [LARGE SCALE GENOMIC DNA]</scope>
    <source>
        <strain evidence="2">0110345459</strain>
    </source>
</reference>
<sequence>MPGTPMKEENDTLEKLQSTERPPIENCEPVVREITQTDRLNKKLLVSLLERMNKSSGEFDKFMEKGNTSCDSQDDTEF</sequence>
<feature type="region of interest" description="Disordered" evidence="1">
    <location>
        <begin position="55"/>
        <end position="78"/>
    </location>
</feature>